<dbReference type="EMBL" id="UYRT01080019">
    <property type="protein sequence ID" value="VDN21869.1"/>
    <property type="molecule type" value="Genomic_DNA"/>
</dbReference>
<dbReference type="PANTHER" id="PTHR42780:SF1">
    <property type="entry name" value="ISOLEUCINE--TRNA LIGASE, CYTOPLASMIC"/>
    <property type="match status" value="1"/>
</dbReference>
<dbReference type="SUPFAM" id="SSF52374">
    <property type="entry name" value="Nucleotidylyl transferase"/>
    <property type="match status" value="1"/>
</dbReference>
<dbReference type="GO" id="GO:0005524">
    <property type="term" value="F:ATP binding"/>
    <property type="evidence" value="ECO:0007669"/>
    <property type="project" value="UniProtKB-KW"/>
</dbReference>
<keyword evidence="13" id="KW-1185">Reference proteome</keyword>
<dbReference type="Pfam" id="PF19302">
    <property type="entry name" value="DUF5915"/>
    <property type="match status" value="1"/>
</dbReference>
<dbReference type="Pfam" id="PF00133">
    <property type="entry name" value="tRNA-synt_1"/>
    <property type="match status" value="1"/>
</dbReference>
<dbReference type="EC" id="6.1.1.5" evidence="2"/>
<gene>
    <name evidence="12" type="ORF">GPUH_LOCUS13218</name>
</gene>
<keyword evidence="7" id="KW-0030">Aminoacyl-tRNA synthetase</keyword>
<evidence type="ECO:0000259" key="10">
    <source>
        <dbReference type="Pfam" id="PF00133"/>
    </source>
</evidence>
<comment type="catalytic activity">
    <reaction evidence="9">
        <text>tRNA(Ile) + L-isoleucine + ATP = L-isoleucyl-tRNA(Ile) + AMP + diphosphate</text>
        <dbReference type="Rhea" id="RHEA:11060"/>
        <dbReference type="Rhea" id="RHEA-COMP:9666"/>
        <dbReference type="Rhea" id="RHEA-COMP:9695"/>
        <dbReference type="ChEBI" id="CHEBI:30616"/>
        <dbReference type="ChEBI" id="CHEBI:33019"/>
        <dbReference type="ChEBI" id="CHEBI:58045"/>
        <dbReference type="ChEBI" id="CHEBI:78442"/>
        <dbReference type="ChEBI" id="CHEBI:78528"/>
        <dbReference type="ChEBI" id="CHEBI:456215"/>
        <dbReference type="EC" id="6.1.1.5"/>
    </reaction>
</comment>
<dbReference type="PANTHER" id="PTHR42780">
    <property type="entry name" value="SOLEUCYL-TRNA SYNTHETASE"/>
    <property type="match status" value="1"/>
</dbReference>
<organism evidence="14">
    <name type="scientific">Gongylonema pulchrum</name>
    <dbReference type="NCBI Taxonomy" id="637853"/>
    <lineage>
        <taxon>Eukaryota</taxon>
        <taxon>Metazoa</taxon>
        <taxon>Ecdysozoa</taxon>
        <taxon>Nematoda</taxon>
        <taxon>Chromadorea</taxon>
        <taxon>Rhabditida</taxon>
        <taxon>Spirurina</taxon>
        <taxon>Spiruromorpha</taxon>
        <taxon>Spiruroidea</taxon>
        <taxon>Gongylonematidae</taxon>
        <taxon>Gongylonema</taxon>
    </lineage>
</organism>
<dbReference type="FunFam" id="1.10.730.10:FF:000004">
    <property type="entry name" value="Isoleucyl-tRNA synthetase, cytoplasmic"/>
    <property type="match status" value="1"/>
</dbReference>
<evidence type="ECO:0000256" key="5">
    <source>
        <dbReference type="ARBA" id="ARBA00022840"/>
    </source>
</evidence>
<dbReference type="Pfam" id="PF08264">
    <property type="entry name" value="Anticodon_1"/>
    <property type="match status" value="1"/>
</dbReference>
<keyword evidence="3" id="KW-0436">Ligase</keyword>
<dbReference type="Proteomes" id="UP000271098">
    <property type="component" value="Unassembled WGS sequence"/>
</dbReference>
<name>A0A183DWX7_9BILA</name>
<reference evidence="14" key="1">
    <citation type="submission" date="2016-06" db="UniProtKB">
        <authorList>
            <consortium name="WormBaseParasite"/>
        </authorList>
    </citation>
    <scope>IDENTIFICATION</scope>
</reference>
<evidence type="ECO:0000313" key="12">
    <source>
        <dbReference type="EMBL" id="VDN21869.1"/>
    </source>
</evidence>
<proteinExistence type="inferred from homology"/>
<dbReference type="OrthoDB" id="1706657at2759"/>
<evidence type="ECO:0000313" key="13">
    <source>
        <dbReference type="Proteomes" id="UP000271098"/>
    </source>
</evidence>
<evidence type="ECO:0000256" key="2">
    <source>
        <dbReference type="ARBA" id="ARBA00013165"/>
    </source>
</evidence>
<dbReference type="Gene3D" id="3.40.50.620">
    <property type="entry name" value="HUPs"/>
    <property type="match status" value="1"/>
</dbReference>
<dbReference type="InterPro" id="IPR014729">
    <property type="entry name" value="Rossmann-like_a/b/a_fold"/>
</dbReference>
<evidence type="ECO:0000256" key="1">
    <source>
        <dbReference type="ARBA" id="ARBA00005594"/>
    </source>
</evidence>
<evidence type="ECO:0000256" key="9">
    <source>
        <dbReference type="ARBA" id="ARBA00048359"/>
    </source>
</evidence>
<dbReference type="WBParaSite" id="GPUH_0001323301-mRNA-1">
    <property type="protein sequence ID" value="GPUH_0001323301-mRNA-1"/>
    <property type="gene ID" value="GPUH_0001323301"/>
</dbReference>
<dbReference type="CDD" id="cd07961">
    <property type="entry name" value="Anticodon_Ia_Ile_ABEc"/>
    <property type="match status" value="1"/>
</dbReference>
<dbReference type="InterPro" id="IPR023586">
    <property type="entry name" value="Ile-tRNA-ligase_type2"/>
</dbReference>
<feature type="domain" description="Methionyl/Valyl/Leucyl/Isoleucyl-tRNA synthetase anticodon-binding" evidence="11">
    <location>
        <begin position="89"/>
        <end position="238"/>
    </location>
</feature>
<evidence type="ECO:0000256" key="4">
    <source>
        <dbReference type="ARBA" id="ARBA00022741"/>
    </source>
</evidence>
<dbReference type="GO" id="GO:0000049">
    <property type="term" value="F:tRNA binding"/>
    <property type="evidence" value="ECO:0007669"/>
    <property type="project" value="InterPro"/>
</dbReference>
<dbReference type="GO" id="GO:0006428">
    <property type="term" value="P:isoleucyl-tRNA aminoacylation"/>
    <property type="evidence" value="ECO:0007669"/>
    <property type="project" value="TreeGrafter"/>
</dbReference>
<evidence type="ECO:0000256" key="6">
    <source>
        <dbReference type="ARBA" id="ARBA00022917"/>
    </source>
</evidence>
<dbReference type="InterPro" id="IPR009080">
    <property type="entry name" value="tRNAsynth_Ia_anticodon-bd"/>
</dbReference>
<evidence type="ECO:0000256" key="8">
    <source>
        <dbReference type="ARBA" id="ARBA00032665"/>
    </source>
</evidence>
<evidence type="ECO:0000256" key="3">
    <source>
        <dbReference type="ARBA" id="ARBA00022598"/>
    </source>
</evidence>
<dbReference type="InterPro" id="IPR002300">
    <property type="entry name" value="aa-tRNA-synth_Ia"/>
</dbReference>
<reference evidence="12 13" key="2">
    <citation type="submission" date="2018-11" db="EMBL/GenBank/DDBJ databases">
        <authorList>
            <consortium name="Pathogen Informatics"/>
        </authorList>
    </citation>
    <scope>NUCLEOTIDE SEQUENCE [LARGE SCALE GENOMIC DNA]</scope>
</reference>
<sequence length="512" mass="58049">MSKRLKNYPDPMEVVGTYGADALRVYLINSPVVRGENLRFRESGVKDVLKDVLLPWYHAYRFFVQNVQHYEDFCHKEFALIDRASNVMDSWILSFTNSLLNFVQKEMSEYHLYAVVGPLTKYFDTLTNWYIRLNRLRIRGDAGVEQCELSLSTLGRVLLLIVRLMAPFTPFFCDHLWQNLRHISSSGSESVHFESIPQPRDDLICESLERSVAAMRTVIDLVRFLRERKTIPLKYPLKSLVVVNRSKQFLDDVISLQKYILSEVNVRKLTVSQDKEKYGLHLKATPNFRVLGAKLKGDMKKVINYLKDKVTDEELESFAEKGVLTVLGYDLSHEEVNLSYISNVMNASGEECAAHSDGQANLMSVDKATAYCEVDPPTHHLSDVIISHSEYIENITSTPVVLSALPEATTPIATFSSAVKDATLKLYLVSEKPCAAAPTIMVHYGAEERRILLQAGDMTLTYNRLLYEIRALFSLWSKPKLLLSLEPPPASSFLSSTSSLVELANKTVYVIT</sequence>
<evidence type="ECO:0000259" key="11">
    <source>
        <dbReference type="Pfam" id="PF08264"/>
    </source>
</evidence>
<protein>
    <recommendedName>
        <fullName evidence="2">isoleucine--tRNA ligase</fullName>
        <ecNumber evidence="2">6.1.1.5</ecNumber>
    </recommendedName>
    <alternativeName>
        <fullName evidence="8">Isoleucyl-tRNA synthetase</fullName>
    </alternativeName>
</protein>
<dbReference type="SUPFAM" id="SSF47323">
    <property type="entry name" value="Anticodon-binding domain of a subclass of class I aminoacyl-tRNA synthetases"/>
    <property type="match status" value="1"/>
</dbReference>
<keyword evidence="4" id="KW-0547">Nucleotide-binding</keyword>
<dbReference type="AlphaFoldDB" id="A0A183DWX7"/>
<dbReference type="Gene3D" id="1.10.730.10">
    <property type="entry name" value="Isoleucyl-tRNA Synthetase, Domain 1"/>
    <property type="match status" value="1"/>
</dbReference>
<dbReference type="InterPro" id="IPR013155">
    <property type="entry name" value="M/V/L/I-tRNA-synth_anticd-bd"/>
</dbReference>
<evidence type="ECO:0000256" key="7">
    <source>
        <dbReference type="ARBA" id="ARBA00023146"/>
    </source>
</evidence>
<comment type="similarity">
    <text evidence="1">Belongs to the class-I aminoacyl-tRNA synthetase family.</text>
</comment>
<feature type="domain" description="Aminoacyl-tRNA synthetase class Ia" evidence="10">
    <location>
        <begin position="1"/>
        <end position="38"/>
    </location>
</feature>
<keyword evidence="5" id="KW-0067">ATP-binding</keyword>
<keyword evidence="6" id="KW-0648">Protein biosynthesis</keyword>
<dbReference type="GO" id="GO:0004822">
    <property type="term" value="F:isoleucine-tRNA ligase activity"/>
    <property type="evidence" value="ECO:0007669"/>
    <property type="project" value="UniProtKB-EC"/>
</dbReference>
<accession>A0A183DWX7</accession>
<evidence type="ECO:0000313" key="14">
    <source>
        <dbReference type="WBParaSite" id="GPUH_0001323301-mRNA-1"/>
    </source>
</evidence>
<dbReference type="InterPro" id="IPR033709">
    <property type="entry name" value="Anticodon_Ile_ABEc"/>
</dbReference>